<evidence type="ECO:0000313" key="4">
    <source>
        <dbReference type="Proteomes" id="UP001179647"/>
    </source>
</evidence>
<dbReference type="KEGG" id="vie:OL234_05130"/>
<dbReference type="InterPro" id="IPR036514">
    <property type="entry name" value="SGNH_hydro_sf"/>
</dbReference>
<accession>A0AAF0CWR6</accession>
<keyword evidence="1" id="KW-1133">Transmembrane helix</keyword>
<gene>
    <name evidence="3" type="ORF">OL234_05130</name>
</gene>
<reference evidence="3" key="1">
    <citation type="submission" date="2022-10" db="EMBL/GenBank/DDBJ databases">
        <title>Vagococcus sp. isolated from poultry meat.</title>
        <authorList>
            <person name="Johansson P."/>
            <person name="Bjorkroth J."/>
        </authorList>
    </citation>
    <scope>NUCLEOTIDE SEQUENCE</scope>
    <source>
        <strain evidence="3">STAA11</strain>
    </source>
</reference>
<dbReference type="GO" id="GO:0004622">
    <property type="term" value="F:phosphatidylcholine lysophospholipase activity"/>
    <property type="evidence" value="ECO:0007669"/>
    <property type="project" value="TreeGrafter"/>
</dbReference>
<keyword evidence="1" id="KW-0812">Transmembrane</keyword>
<evidence type="ECO:0000313" key="3">
    <source>
        <dbReference type="EMBL" id="WEG74283.1"/>
    </source>
</evidence>
<evidence type="ECO:0000256" key="1">
    <source>
        <dbReference type="SAM" id="Phobius"/>
    </source>
</evidence>
<dbReference type="PANTHER" id="PTHR30383">
    <property type="entry name" value="THIOESTERASE 1/PROTEASE 1/LYSOPHOSPHOLIPASE L1"/>
    <property type="match status" value="1"/>
</dbReference>
<sequence length="300" mass="33894">MIKIKKISGMFLLVSVPAIIIWSLATLIIPKPDVKLEVNHHEPQRLQKETVTIVSLGDSLTEGIGDSTESGGYVPLLKQNISSETEVGTIITHNFGQAGDRSDQILTRLKKDDKQQEEITKADVITLSVGGNDLLKVIKKNFFKQLDLTSFEKPRDSYKDNLKELLKELRKLNPNAPIYQLGIYNPFYLNLQEVTLLQEVVDYWNKGTNEVFLTQTSSYFIPINDVLYKGIDGQIGIGETSQGKRINHLLTESITDSQGKSLNNLMSDIDNFHPNNLGYQLIANEITKEMMRTKSEWLLK</sequence>
<dbReference type="PANTHER" id="PTHR30383:SF27">
    <property type="entry name" value="SPORE GERMINATION LIPASE LIPC"/>
    <property type="match status" value="1"/>
</dbReference>
<dbReference type="SUPFAM" id="SSF52266">
    <property type="entry name" value="SGNH hydrolase"/>
    <property type="match status" value="1"/>
</dbReference>
<dbReference type="RefSeq" id="WP_275470082.1">
    <property type="nucleotide sequence ID" value="NZ_CP110232.1"/>
</dbReference>
<keyword evidence="1" id="KW-0472">Membrane</keyword>
<feature type="transmembrane region" description="Helical" evidence="1">
    <location>
        <begin position="7"/>
        <end position="29"/>
    </location>
</feature>
<dbReference type="Gene3D" id="3.40.50.1110">
    <property type="entry name" value="SGNH hydrolase"/>
    <property type="match status" value="1"/>
</dbReference>
<proteinExistence type="predicted"/>
<evidence type="ECO:0000259" key="2">
    <source>
        <dbReference type="Pfam" id="PF13472"/>
    </source>
</evidence>
<feature type="domain" description="SGNH hydrolase-type esterase" evidence="2">
    <location>
        <begin position="56"/>
        <end position="281"/>
    </location>
</feature>
<dbReference type="InterPro" id="IPR013830">
    <property type="entry name" value="SGNH_hydro"/>
</dbReference>
<name>A0AAF0CWR6_9ENTE</name>
<protein>
    <submittedName>
        <fullName evidence="3">GDSL-type esterase/lipase family protein</fullName>
    </submittedName>
</protein>
<dbReference type="AlphaFoldDB" id="A0AAF0CWR6"/>
<organism evidence="3 4">
    <name type="scientific">Vagococcus intermedius</name>
    <dbReference type="NCBI Taxonomy" id="2991418"/>
    <lineage>
        <taxon>Bacteria</taxon>
        <taxon>Bacillati</taxon>
        <taxon>Bacillota</taxon>
        <taxon>Bacilli</taxon>
        <taxon>Lactobacillales</taxon>
        <taxon>Enterococcaceae</taxon>
        <taxon>Vagococcus</taxon>
    </lineage>
</organism>
<keyword evidence="4" id="KW-1185">Reference proteome</keyword>
<dbReference type="EMBL" id="CP110232">
    <property type="protein sequence ID" value="WEG74283.1"/>
    <property type="molecule type" value="Genomic_DNA"/>
</dbReference>
<dbReference type="Pfam" id="PF13472">
    <property type="entry name" value="Lipase_GDSL_2"/>
    <property type="match status" value="1"/>
</dbReference>
<dbReference type="InterPro" id="IPR051532">
    <property type="entry name" value="Ester_Hydrolysis_Enzymes"/>
</dbReference>
<dbReference type="Proteomes" id="UP001179647">
    <property type="component" value="Chromosome"/>
</dbReference>